<feature type="domain" description="Tyr recombinase" evidence="10">
    <location>
        <begin position="138"/>
        <end position="320"/>
    </location>
</feature>
<dbReference type="InterPro" id="IPR023009">
    <property type="entry name" value="Tyrosine_recombinase_XerC/XerD"/>
</dbReference>
<dbReference type="InterPro" id="IPR050090">
    <property type="entry name" value="Tyrosine_recombinase_XerCD"/>
</dbReference>
<gene>
    <name evidence="9" type="primary">xerC</name>
    <name evidence="12" type="ORF">ACFOOQ_03570</name>
</gene>
<feature type="active site" evidence="9">
    <location>
        <position position="272"/>
    </location>
</feature>
<keyword evidence="2 9" id="KW-0963">Cytoplasm</keyword>
<evidence type="ECO:0000259" key="11">
    <source>
        <dbReference type="PROSITE" id="PS51900"/>
    </source>
</evidence>
<dbReference type="EMBL" id="JBHRYJ010000001">
    <property type="protein sequence ID" value="MFC3674607.1"/>
    <property type="molecule type" value="Genomic_DNA"/>
</dbReference>
<feature type="domain" description="Core-binding (CB)" evidence="11">
    <location>
        <begin position="26"/>
        <end position="117"/>
    </location>
</feature>
<keyword evidence="5 9" id="KW-0229">DNA integration</keyword>
<dbReference type="InterPro" id="IPR011010">
    <property type="entry name" value="DNA_brk_join_enz"/>
</dbReference>
<feature type="active site" evidence="9">
    <location>
        <position position="204"/>
    </location>
</feature>
<feature type="active site" evidence="9">
    <location>
        <position position="275"/>
    </location>
</feature>
<dbReference type="PANTHER" id="PTHR30349:SF90">
    <property type="entry name" value="TYROSINE RECOMBINASE XERD"/>
    <property type="match status" value="1"/>
</dbReference>
<evidence type="ECO:0000259" key="10">
    <source>
        <dbReference type="PROSITE" id="PS51898"/>
    </source>
</evidence>
<feature type="active site" description="O-(3'-phospho-DNA)-tyrosine intermediate" evidence="9">
    <location>
        <position position="307"/>
    </location>
</feature>
<sequence length="330" mass="35877">MARPAAALTDGTTAEEERLPFFLAADDVKAAAEAWYRWLKKEKRFALHTLRAYGQDLAGFLAFLAEHLGNAATLDDLRGLRQSDFRAYLSRRRNDGLAATSLARSLSAVRSFFRRLQRDGLVDNAAANLIRTPKRPHSLPKPLSVAAAEQMIETVDSADAAPWLQARDTAILTLLWGAGLRLGEALGLNGDQSPQGDSLTVTGKGNKQRIVPILPVVRDAIATYVKLCPWPIAAGTPLFYGARGKRLDPAIVQKAMRDARRALGLPETATPHALRHSFATHLLAAGGDLRTIQELLGHASLATTQRYTEVDAEALLNVYKNAHPRARAGV</sequence>
<keyword evidence="6 9" id="KW-0238">DNA-binding</keyword>
<feature type="active site" evidence="9">
    <location>
        <position position="298"/>
    </location>
</feature>
<comment type="similarity">
    <text evidence="9">Belongs to the 'phage' integrase family. XerC subfamily.</text>
</comment>
<comment type="caution">
    <text evidence="12">The sequence shown here is derived from an EMBL/GenBank/DDBJ whole genome shotgun (WGS) entry which is preliminary data.</text>
</comment>
<dbReference type="InterPro" id="IPR044068">
    <property type="entry name" value="CB"/>
</dbReference>
<evidence type="ECO:0000256" key="7">
    <source>
        <dbReference type="ARBA" id="ARBA00023172"/>
    </source>
</evidence>
<evidence type="ECO:0000256" key="4">
    <source>
        <dbReference type="ARBA" id="ARBA00022829"/>
    </source>
</evidence>
<keyword evidence="7 9" id="KW-0233">DNA recombination</keyword>
<evidence type="ECO:0000256" key="6">
    <source>
        <dbReference type="ARBA" id="ARBA00023125"/>
    </source>
</evidence>
<dbReference type="PROSITE" id="PS51898">
    <property type="entry name" value="TYR_RECOMBINASE"/>
    <property type="match status" value="1"/>
</dbReference>
<reference evidence="13" key="1">
    <citation type="journal article" date="2019" name="Int. J. Syst. Evol. Microbiol.">
        <title>The Global Catalogue of Microorganisms (GCM) 10K type strain sequencing project: providing services to taxonomists for standard genome sequencing and annotation.</title>
        <authorList>
            <consortium name="The Broad Institute Genomics Platform"/>
            <consortium name="The Broad Institute Genome Sequencing Center for Infectious Disease"/>
            <person name="Wu L."/>
            <person name="Ma J."/>
        </authorList>
    </citation>
    <scope>NUCLEOTIDE SEQUENCE [LARGE SCALE GENOMIC DNA]</scope>
    <source>
        <strain evidence="13">KCTC 42182</strain>
    </source>
</reference>
<evidence type="ECO:0000256" key="9">
    <source>
        <dbReference type="HAMAP-Rule" id="MF_01808"/>
    </source>
</evidence>
<dbReference type="SUPFAM" id="SSF56349">
    <property type="entry name" value="DNA breaking-rejoining enzymes"/>
    <property type="match status" value="1"/>
</dbReference>
<dbReference type="Pfam" id="PF00589">
    <property type="entry name" value="Phage_integrase"/>
    <property type="match status" value="1"/>
</dbReference>
<dbReference type="HAMAP" id="MF_01808">
    <property type="entry name" value="Recomb_XerC_XerD"/>
    <property type="match status" value="1"/>
</dbReference>
<dbReference type="InterPro" id="IPR013762">
    <property type="entry name" value="Integrase-like_cat_sf"/>
</dbReference>
<dbReference type="InterPro" id="IPR002104">
    <property type="entry name" value="Integrase_catalytic"/>
</dbReference>
<keyword evidence="13" id="KW-1185">Reference proteome</keyword>
<dbReference type="Proteomes" id="UP001595711">
    <property type="component" value="Unassembled WGS sequence"/>
</dbReference>
<dbReference type="InterPro" id="IPR004107">
    <property type="entry name" value="Integrase_SAM-like_N"/>
</dbReference>
<evidence type="ECO:0000256" key="1">
    <source>
        <dbReference type="ARBA" id="ARBA00004496"/>
    </source>
</evidence>
<dbReference type="RefSeq" id="WP_379721889.1">
    <property type="nucleotide sequence ID" value="NZ_JBHRYJ010000001.1"/>
</dbReference>
<evidence type="ECO:0000256" key="8">
    <source>
        <dbReference type="ARBA" id="ARBA00023306"/>
    </source>
</evidence>
<keyword evidence="3 9" id="KW-0132">Cell division</keyword>
<comment type="function">
    <text evidence="9">Site-specific tyrosine recombinase, which acts by catalyzing the cutting and rejoining of the recombining DNA molecules. The XerC-XerD complex is essential to convert dimers of the bacterial chromosome into monomers to permit their segregation at cell division. It also contributes to the segregational stability of plasmids.</text>
</comment>
<dbReference type="PROSITE" id="PS51900">
    <property type="entry name" value="CB"/>
    <property type="match status" value="1"/>
</dbReference>
<dbReference type="PANTHER" id="PTHR30349">
    <property type="entry name" value="PHAGE INTEGRASE-RELATED"/>
    <property type="match status" value="1"/>
</dbReference>
<dbReference type="InterPro" id="IPR010998">
    <property type="entry name" value="Integrase_recombinase_N"/>
</dbReference>
<proteinExistence type="inferred from homology"/>
<dbReference type="Gene3D" id="1.10.150.130">
    <property type="match status" value="1"/>
</dbReference>
<dbReference type="Gene3D" id="1.10.443.10">
    <property type="entry name" value="Intergrase catalytic core"/>
    <property type="match status" value="1"/>
</dbReference>
<name>A0ABV7VCS0_9PROT</name>
<accession>A0ABV7VCS0</accession>
<evidence type="ECO:0000256" key="5">
    <source>
        <dbReference type="ARBA" id="ARBA00022908"/>
    </source>
</evidence>
<keyword evidence="8 9" id="KW-0131">Cell cycle</keyword>
<evidence type="ECO:0000313" key="13">
    <source>
        <dbReference type="Proteomes" id="UP001595711"/>
    </source>
</evidence>
<dbReference type="Pfam" id="PF02899">
    <property type="entry name" value="Phage_int_SAM_1"/>
    <property type="match status" value="1"/>
</dbReference>
<keyword evidence="4 9" id="KW-0159">Chromosome partition</keyword>
<evidence type="ECO:0000256" key="2">
    <source>
        <dbReference type="ARBA" id="ARBA00022490"/>
    </source>
</evidence>
<evidence type="ECO:0000313" key="12">
    <source>
        <dbReference type="EMBL" id="MFC3674607.1"/>
    </source>
</evidence>
<organism evidence="12 13">
    <name type="scientific">Ferrovibrio xuzhouensis</name>
    <dbReference type="NCBI Taxonomy" id="1576914"/>
    <lineage>
        <taxon>Bacteria</taxon>
        <taxon>Pseudomonadati</taxon>
        <taxon>Pseudomonadota</taxon>
        <taxon>Alphaproteobacteria</taxon>
        <taxon>Rhodospirillales</taxon>
        <taxon>Rhodospirillaceae</taxon>
        <taxon>Ferrovibrio</taxon>
    </lineage>
</organism>
<protein>
    <recommendedName>
        <fullName evidence="9">Tyrosine recombinase XerC</fullName>
    </recommendedName>
</protein>
<comment type="subunit">
    <text evidence="9">Forms a cyclic heterotetrameric complex composed of two molecules of XerC and two molecules of XerD.</text>
</comment>
<feature type="active site" evidence="9">
    <location>
        <position position="181"/>
    </location>
</feature>
<evidence type="ECO:0000256" key="3">
    <source>
        <dbReference type="ARBA" id="ARBA00022618"/>
    </source>
</evidence>
<comment type="subcellular location">
    <subcellularLocation>
        <location evidence="1 9">Cytoplasm</location>
    </subcellularLocation>
</comment>